<dbReference type="PANTHER" id="PTHR30485:SF0">
    <property type="entry name" value="NI_FE-HYDROGENASE 1 B-TYPE CYTOCHROME SUBUNIT-RELATED"/>
    <property type="match status" value="1"/>
</dbReference>
<dbReference type="InterPro" id="IPR016174">
    <property type="entry name" value="Di-haem_cyt_TM"/>
</dbReference>
<evidence type="ECO:0000256" key="10">
    <source>
        <dbReference type="ARBA" id="ARBA00023004"/>
    </source>
</evidence>
<proteinExistence type="inferred from homology"/>
<comment type="subcellular location">
    <subcellularLocation>
        <location evidence="1">Cell membrane</location>
        <topology evidence="1">Multi-pass membrane protein</topology>
    </subcellularLocation>
</comment>
<feature type="transmembrane region" description="Helical" evidence="12">
    <location>
        <begin position="75"/>
        <end position="93"/>
    </location>
</feature>
<dbReference type="RefSeq" id="WP_071311705.1">
    <property type="nucleotide sequence ID" value="NZ_MLQQ01000001.1"/>
</dbReference>
<dbReference type="GO" id="GO:0009055">
    <property type="term" value="F:electron transfer activity"/>
    <property type="evidence" value="ECO:0007669"/>
    <property type="project" value="InterPro"/>
</dbReference>
<comment type="similarity">
    <text evidence="2">Belongs to the HupC/HyaC/HydC family.</text>
</comment>
<dbReference type="InterPro" id="IPR051542">
    <property type="entry name" value="Hydrogenase_cytochrome"/>
</dbReference>
<dbReference type="Pfam" id="PF01292">
    <property type="entry name" value="Ni_hydr_CYTB"/>
    <property type="match status" value="1"/>
</dbReference>
<dbReference type="EMBL" id="MLQQ01000001">
    <property type="protein sequence ID" value="OIJ15780.1"/>
    <property type="molecule type" value="Genomic_DNA"/>
</dbReference>
<organism evidence="14 15">
    <name type="scientific">Anaerobacillus arseniciselenatis</name>
    <dbReference type="NCBI Taxonomy" id="85682"/>
    <lineage>
        <taxon>Bacteria</taxon>
        <taxon>Bacillati</taxon>
        <taxon>Bacillota</taxon>
        <taxon>Bacilli</taxon>
        <taxon>Bacillales</taxon>
        <taxon>Bacillaceae</taxon>
        <taxon>Anaerobacillus</taxon>
    </lineage>
</organism>
<keyword evidence="8" id="KW-0249">Electron transport</keyword>
<dbReference type="GO" id="GO:0005886">
    <property type="term" value="C:plasma membrane"/>
    <property type="evidence" value="ECO:0007669"/>
    <property type="project" value="UniProtKB-SubCell"/>
</dbReference>
<dbReference type="PANTHER" id="PTHR30485">
    <property type="entry name" value="NI/FE-HYDROGENASE 1 B-TYPE CYTOCHROME SUBUNIT"/>
    <property type="match status" value="1"/>
</dbReference>
<evidence type="ECO:0000256" key="6">
    <source>
        <dbReference type="ARBA" id="ARBA00022692"/>
    </source>
</evidence>
<dbReference type="PROSITE" id="PS00882">
    <property type="entry name" value="NI_HGENASE_CYTB_1"/>
    <property type="match status" value="1"/>
</dbReference>
<evidence type="ECO:0000256" key="4">
    <source>
        <dbReference type="ARBA" id="ARBA00022475"/>
    </source>
</evidence>
<keyword evidence="4" id="KW-1003">Cell membrane</keyword>
<evidence type="ECO:0000256" key="8">
    <source>
        <dbReference type="ARBA" id="ARBA00022982"/>
    </source>
</evidence>
<dbReference type="AlphaFoldDB" id="A0A1S2LU92"/>
<evidence type="ECO:0000256" key="11">
    <source>
        <dbReference type="ARBA" id="ARBA00023136"/>
    </source>
</evidence>
<evidence type="ECO:0000256" key="5">
    <source>
        <dbReference type="ARBA" id="ARBA00022617"/>
    </source>
</evidence>
<name>A0A1S2LU92_9BACI</name>
<evidence type="ECO:0000256" key="1">
    <source>
        <dbReference type="ARBA" id="ARBA00004651"/>
    </source>
</evidence>
<accession>A0A1S2LU92</accession>
<gene>
    <name evidence="14" type="ORF">BKP35_01960</name>
</gene>
<feature type="transmembrane region" description="Helical" evidence="12">
    <location>
        <begin position="192"/>
        <end position="209"/>
    </location>
</feature>
<evidence type="ECO:0000256" key="7">
    <source>
        <dbReference type="ARBA" id="ARBA00022723"/>
    </source>
</evidence>
<reference evidence="14 15" key="1">
    <citation type="submission" date="2016-10" db="EMBL/GenBank/DDBJ databases">
        <title>Draft genome sequences of four alkaliphilic bacteria belonging to the Anaerobacillus genus.</title>
        <authorList>
            <person name="Bassil N.M."/>
            <person name="Lloyd J.R."/>
        </authorList>
    </citation>
    <scope>NUCLEOTIDE SEQUENCE [LARGE SCALE GENOMIC DNA]</scope>
    <source>
        <strain evidence="14 15">DSM 15340</strain>
    </source>
</reference>
<protein>
    <submittedName>
        <fullName evidence="14">Ni/Fe-hydrogenase, b-type cytochrome subunit</fullName>
    </submittedName>
</protein>
<dbReference type="Gene3D" id="1.20.950.20">
    <property type="entry name" value="Transmembrane di-heme cytochromes, Chain C"/>
    <property type="match status" value="1"/>
</dbReference>
<sequence>MAVPVNEKRNVSQSEDQLEKVYVWQLPVRIFHWIAAFSILILIITGLYIATPFFSPTVHTDATSNEMGWVRNVHIFTAFIFTLNFIFRIYWFFAGNQYSRSKPFTKEFWLGTLETIKYYLLMKNKKKHYIGHNPLAELSYWIFFVIGSIIAIFTGFFLLFEPQPHTWLAAQFAWVPYIFGGDSFGVRSLHNLVTWSFVIFSIVHIYMAFRDDWLSKNGAISSMFTGYKIEKKQEDKDDN</sequence>
<dbReference type="GO" id="GO:0020037">
    <property type="term" value="F:heme binding"/>
    <property type="evidence" value="ECO:0007669"/>
    <property type="project" value="TreeGrafter"/>
</dbReference>
<feature type="transmembrane region" description="Helical" evidence="12">
    <location>
        <begin position="138"/>
        <end position="160"/>
    </location>
</feature>
<dbReference type="GO" id="GO:0005506">
    <property type="term" value="F:iron ion binding"/>
    <property type="evidence" value="ECO:0007669"/>
    <property type="project" value="InterPro"/>
</dbReference>
<evidence type="ECO:0000313" key="14">
    <source>
        <dbReference type="EMBL" id="OIJ15780.1"/>
    </source>
</evidence>
<dbReference type="NCBIfam" id="TIGR02125">
    <property type="entry name" value="CytB-hydogenase"/>
    <property type="match status" value="1"/>
</dbReference>
<evidence type="ECO:0000256" key="2">
    <source>
        <dbReference type="ARBA" id="ARBA00008622"/>
    </source>
</evidence>
<evidence type="ECO:0000259" key="13">
    <source>
        <dbReference type="Pfam" id="PF01292"/>
    </source>
</evidence>
<dbReference type="Proteomes" id="UP000180098">
    <property type="component" value="Unassembled WGS sequence"/>
</dbReference>
<keyword evidence="3" id="KW-0813">Transport</keyword>
<keyword evidence="10" id="KW-0408">Iron</keyword>
<keyword evidence="5" id="KW-0349">Heme</keyword>
<evidence type="ECO:0000256" key="3">
    <source>
        <dbReference type="ARBA" id="ARBA00022448"/>
    </source>
</evidence>
<feature type="domain" description="Cytochrome b561 bacterial/Ni-hydrogenase" evidence="13">
    <location>
        <begin position="23"/>
        <end position="226"/>
    </location>
</feature>
<feature type="transmembrane region" description="Helical" evidence="12">
    <location>
        <begin position="30"/>
        <end position="54"/>
    </location>
</feature>
<comment type="caution">
    <text evidence="14">The sequence shown here is derived from an EMBL/GenBank/DDBJ whole genome shotgun (WGS) entry which is preliminary data.</text>
</comment>
<dbReference type="InterPro" id="IPR000516">
    <property type="entry name" value="Ni-dep_Hydgase_cyt-B"/>
</dbReference>
<dbReference type="GO" id="GO:0022904">
    <property type="term" value="P:respiratory electron transport chain"/>
    <property type="evidence" value="ECO:0007669"/>
    <property type="project" value="InterPro"/>
</dbReference>
<dbReference type="OrthoDB" id="197262at2"/>
<dbReference type="SUPFAM" id="SSF81342">
    <property type="entry name" value="Transmembrane di-heme cytochromes"/>
    <property type="match status" value="1"/>
</dbReference>
<keyword evidence="9 12" id="KW-1133">Transmembrane helix</keyword>
<keyword evidence="6 12" id="KW-0812">Transmembrane</keyword>
<keyword evidence="7" id="KW-0479">Metal-binding</keyword>
<keyword evidence="15" id="KW-1185">Reference proteome</keyword>
<evidence type="ECO:0000313" key="15">
    <source>
        <dbReference type="Proteomes" id="UP000180098"/>
    </source>
</evidence>
<dbReference type="PRINTS" id="PR00161">
    <property type="entry name" value="NIHGNASECYTB"/>
</dbReference>
<dbReference type="InterPro" id="IPR011577">
    <property type="entry name" value="Cyt_b561_bac/Ni-Hgenase"/>
</dbReference>
<evidence type="ECO:0000256" key="9">
    <source>
        <dbReference type="ARBA" id="ARBA00022989"/>
    </source>
</evidence>
<keyword evidence="11 12" id="KW-0472">Membrane</keyword>
<evidence type="ECO:0000256" key="12">
    <source>
        <dbReference type="SAM" id="Phobius"/>
    </source>
</evidence>